<dbReference type="EMBL" id="BTGC01000003">
    <property type="protein sequence ID" value="GMM49795.1"/>
    <property type="molecule type" value="Genomic_DNA"/>
</dbReference>
<dbReference type="GO" id="GO:0030544">
    <property type="term" value="F:Hsp70 protein binding"/>
    <property type="evidence" value="ECO:0007669"/>
    <property type="project" value="TreeGrafter"/>
</dbReference>
<dbReference type="InterPro" id="IPR036869">
    <property type="entry name" value="J_dom_sf"/>
</dbReference>
<dbReference type="InterPro" id="IPR018253">
    <property type="entry name" value="DnaJ_domain_CS"/>
</dbReference>
<dbReference type="PROSITE" id="PS00636">
    <property type="entry name" value="DNAJ_1"/>
    <property type="match status" value="1"/>
</dbReference>
<evidence type="ECO:0000313" key="9">
    <source>
        <dbReference type="Proteomes" id="UP001362899"/>
    </source>
</evidence>
<keyword evidence="9" id="KW-1185">Reference proteome</keyword>
<keyword evidence="2 6" id="KW-0812">Transmembrane</keyword>
<comment type="caution">
    <text evidence="8">The sequence shown here is derived from an EMBL/GenBank/DDBJ whole genome shotgun (WGS) entry which is preliminary data.</text>
</comment>
<protein>
    <submittedName>
        <fullName evidence="8">Type I HSP40 co-chaperone</fullName>
    </submittedName>
</protein>
<dbReference type="GO" id="GO:0005789">
    <property type="term" value="C:endoplasmic reticulum membrane"/>
    <property type="evidence" value="ECO:0007669"/>
    <property type="project" value="UniProtKB-SubCell"/>
</dbReference>
<evidence type="ECO:0000256" key="1">
    <source>
        <dbReference type="ARBA" id="ARBA00004389"/>
    </source>
</evidence>
<evidence type="ECO:0000256" key="3">
    <source>
        <dbReference type="ARBA" id="ARBA00022824"/>
    </source>
</evidence>
<keyword evidence="3" id="KW-0256">Endoplasmic reticulum</keyword>
<dbReference type="Proteomes" id="UP001362899">
    <property type="component" value="Unassembled WGS sequence"/>
</dbReference>
<dbReference type="GO" id="GO:0071218">
    <property type="term" value="P:cellular response to misfolded protein"/>
    <property type="evidence" value="ECO:0007669"/>
    <property type="project" value="TreeGrafter"/>
</dbReference>
<evidence type="ECO:0000256" key="5">
    <source>
        <dbReference type="ARBA" id="ARBA00023136"/>
    </source>
</evidence>
<dbReference type="InterPro" id="IPR015399">
    <property type="entry name" value="DUF1977_DnaJ-like"/>
</dbReference>
<accession>A0AAV5RE34</accession>
<keyword evidence="5 6" id="KW-0472">Membrane</keyword>
<evidence type="ECO:0000256" key="6">
    <source>
        <dbReference type="SAM" id="Phobius"/>
    </source>
</evidence>
<dbReference type="Pfam" id="PF00226">
    <property type="entry name" value="DnaJ"/>
    <property type="match status" value="1"/>
</dbReference>
<sequence>MSTEYTKEQHDAVKRILSLKETAYYEILIVEKSSTSVEIKRAYKKLALKMHPDKNKAPKSDEAFKKLSKAFQVLGDDDKRRIFDQTGADPDSRSAAGPGFGGFGNAGRSAQAYNRQPFASPDDFMNMFFGGPGAGTFASAGPGFQFHFGGGDDLFSTLFRQANVNSHTRPRQETPEEKKARADNDKRMKWIAFLVLFVLLLPNIFGWFFPSTDSNLPNFSFQKSNYFDQLHKTPKYKIPFYVNSNKMSSVSSSKEKTMGRKVENQYISEKRQACNYEYEERQREMQRARGFFRTDYDRYNRAKNARLPNCEILENLGLSAFNFV</sequence>
<evidence type="ECO:0000256" key="2">
    <source>
        <dbReference type="ARBA" id="ARBA00022692"/>
    </source>
</evidence>
<dbReference type="SUPFAM" id="SSF46565">
    <property type="entry name" value="Chaperone J-domain"/>
    <property type="match status" value="1"/>
</dbReference>
<proteinExistence type="predicted"/>
<evidence type="ECO:0000256" key="4">
    <source>
        <dbReference type="ARBA" id="ARBA00022989"/>
    </source>
</evidence>
<dbReference type="PROSITE" id="PS50076">
    <property type="entry name" value="DNAJ_2"/>
    <property type="match status" value="1"/>
</dbReference>
<gene>
    <name evidence="8" type="ORF">DASB73_007530</name>
</gene>
<dbReference type="PANTHER" id="PTHR43908">
    <property type="entry name" value="AT29763P-RELATED"/>
    <property type="match status" value="1"/>
</dbReference>
<dbReference type="InterPro" id="IPR051100">
    <property type="entry name" value="DnaJ_subfamily_B/C"/>
</dbReference>
<name>A0AAV5RE34_STABA</name>
<dbReference type="SMART" id="SM00271">
    <property type="entry name" value="DnaJ"/>
    <property type="match status" value="1"/>
</dbReference>
<keyword evidence="4 6" id="KW-1133">Transmembrane helix</keyword>
<dbReference type="PRINTS" id="PR00625">
    <property type="entry name" value="JDOMAIN"/>
</dbReference>
<dbReference type="Pfam" id="PF09320">
    <property type="entry name" value="DUF1977"/>
    <property type="match status" value="1"/>
</dbReference>
<evidence type="ECO:0000259" key="7">
    <source>
        <dbReference type="PROSITE" id="PS50076"/>
    </source>
</evidence>
<comment type="subcellular location">
    <subcellularLocation>
        <location evidence="1">Endoplasmic reticulum membrane</location>
        <topology evidence="1">Single-pass membrane protein</topology>
    </subcellularLocation>
</comment>
<reference evidence="8 9" key="1">
    <citation type="journal article" date="2023" name="Elife">
        <title>Identification of key yeast species and microbe-microbe interactions impacting larval growth of Drosophila in the wild.</title>
        <authorList>
            <person name="Mure A."/>
            <person name="Sugiura Y."/>
            <person name="Maeda R."/>
            <person name="Honda K."/>
            <person name="Sakurai N."/>
            <person name="Takahashi Y."/>
            <person name="Watada M."/>
            <person name="Katoh T."/>
            <person name="Gotoh A."/>
            <person name="Gotoh Y."/>
            <person name="Taniguchi I."/>
            <person name="Nakamura K."/>
            <person name="Hayashi T."/>
            <person name="Katayama T."/>
            <person name="Uemura T."/>
            <person name="Hattori Y."/>
        </authorList>
    </citation>
    <scope>NUCLEOTIDE SEQUENCE [LARGE SCALE GENOMIC DNA]</scope>
    <source>
        <strain evidence="8 9">SB-73</strain>
    </source>
</reference>
<dbReference type="PANTHER" id="PTHR43908:SF3">
    <property type="entry name" value="AT29763P-RELATED"/>
    <property type="match status" value="1"/>
</dbReference>
<organism evidence="8 9">
    <name type="scientific">Starmerella bacillaris</name>
    <name type="common">Yeast</name>
    <name type="synonym">Candida zemplinina</name>
    <dbReference type="NCBI Taxonomy" id="1247836"/>
    <lineage>
        <taxon>Eukaryota</taxon>
        <taxon>Fungi</taxon>
        <taxon>Dikarya</taxon>
        <taxon>Ascomycota</taxon>
        <taxon>Saccharomycotina</taxon>
        <taxon>Dipodascomycetes</taxon>
        <taxon>Dipodascales</taxon>
        <taxon>Trichomonascaceae</taxon>
        <taxon>Starmerella</taxon>
    </lineage>
</organism>
<feature type="transmembrane region" description="Helical" evidence="6">
    <location>
        <begin position="190"/>
        <end position="209"/>
    </location>
</feature>
<dbReference type="Gene3D" id="1.10.287.110">
    <property type="entry name" value="DnaJ domain"/>
    <property type="match status" value="1"/>
</dbReference>
<dbReference type="InterPro" id="IPR001623">
    <property type="entry name" value="DnaJ_domain"/>
</dbReference>
<evidence type="ECO:0000313" key="8">
    <source>
        <dbReference type="EMBL" id="GMM49795.1"/>
    </source>
</evidence>
<feature type="domain" description="J" evidence="7">
    <location>
        <begin position="23"/>
        <end position="87"/>
    </location>
</feature>
<dbReference type="CDD" id="cd06257">
    <property type="entry name" value="DnaJ"/>
    <property type="match status" value="1"/>
</dbReference>
<dbReference type="AlphaFoldDB" id="A0AAV5RE34"/>